<keyword evidence="3" id="KW-1185">Reference proteome</keyword>
<proteinExistence type="predicted"/>
<evidence type="ECO:0000313" key="2">
    <source>
        <dbReference type="EMBL" id="KAK0383442.1"/>
    </source>
</evidence>
<feature type="region of interest" description="Disordered" evidence="1">
    <location>
        <begin position="626"/>
        <end position="679"/>
    </location>
</feature>
<name>A0AA39GC69_SARSR</name>
<protein>
    <submittedName>
        <fullName evidence="2">Uncharacterized protein</fullName>
    </submittedName>
</protein>
<evidence type="ECO:0000313" key="3">
    <source>
        <dbReference type="Proteomes" id="UP001175261"/>
    </source>
</evidence>
<gene>
    <name evidence="2" type="ORF">NLU13_9353</name>
</gene>
<organism evidence="2 3">
    <name type="scientific">Sarocladium strictum</name>
    <name type="common">Black bundle disease fungus</name>
    <name type="synonym">Acremonium strictum</name>
    <dbReference type="NCBI Taxonomy" id="5046"/>
    <lineage>
        <taxon>Eukaryota</taxon>
        <taxon>Fungi</taxon>
        <taxon>Dikarya</taxon>
        <taxon>Ascomycota</taxon>
        <taxon>Pezizomycotina</taxon>
        <taxon>Sordariomycetes</taxon>
        <taxon>Hypocreomycetidae</taxon>
        <taxon>Hypocreales</taxon>
        <taxon>Sarocladiaceae</taxon>
        <taxon>Sarocladium</taxon>
    </lineage>
</organism>
<feature type="compositionally biased region" description="Acidic residues" evidence="1">
    <location>
        <begin position="626"/>
        <end position="668"/>
    </location>
</feature>
<sequence length="679" mass="78462">MSVPLENTRTHERTGRPVYDMAMPFDPNALRHHAEEQGMSRHDAAVFAHLALSKVRIIYQKTGRPVTSAQLAAAMRQHALEELKAAPTEPLKKHKLNICEAMELEVHRASPTFRDPEEEGMVQMEDVDVGGGKRKRLKFNDLALNRYFDGKDPYEPDLSSEMNNLSIAYKGRDILSALCQHTELAVEIGKYLNARDVLNLYSTSRAFRHAIDGHLLSSVRVWIQHRCAEAGRIFPFKLYKRLLVADPMRRTWAGQLRSQTEASCAPEALRVVRCVPGLKYLQLVESRDRYCHEIIAILARNGHRMPSTMHRTLLRLWLLLDVPTSFQRQAFLRNVKLWADGDLYNAQFLFVKLAMHFNDPIYGPNTHELLHLMMGQKGLFPLWQLLMRKRFTRLREILELKVRYDFDVPPDHWGRDYFDQEIHGVPFEDVGRGHLESWGLGEAHLMRPDELIPLEAVTRGLELDKHLMHMVVWGFIDWDTGENLVPTLEEMYISDEEQALSHMDTTHHWKEKHVLKKNFESLSEEEQQKIIDDDEDDRLRAMACLDDEIHRGFIVSDTKRDTFLTHFPVPGTSGQDIVAWRDFTNAAMVGMPPILDEDEALRAQAYHNYRPEDFGLDDQEWDALEEDVGNLDEATEADDEMEGPEDEDEDEDEDDDAYMEEEDEEEAETIVATGWTLGE</sequence>
<feature type="region of interest" description="Disordered" evidence="1">
    <location>
        <begin position="1"/>
        <end position="21"/>
    </location>
</feature>
<comment type="caution">
    <text evidence="2">The sequence shown here is derived from an EMBL/GenBank/DDBJ whole genome shotgun (WGS) entry which is preliminary data.</text>
</comment>
<dbReference type="AlphaFoldDB" id="A0AA39GC69"/>
<reference evidence="2" key="1">
    <citation type="submission" date="2022-10" db="EMBL/GenBank/DDBJ databases">
        <title>Determination and structural analysis of whole genome sequence of Sarocladium strictum F4-1.</title>
        <authorList>
            <person name="Hu L."/>
            <person name="Jiang Y."/>
        </authorList>
    </citation>
    <scope>NUCLEOTIDE SEQUENCE</scope>
    <source>
        <strain evidence="2">F4-1</strain>
    </source>
</reference>
<evidence type="ECO:0000256" key="1">
    <source>
        <dbReference type="SAM" id="MobiDB-lite"/>
    </source>
</evidence>
<dbReference type="EMBL" id="JAPDFR010000009">
    <property type="protein sequence ID" value="KAK0383442.1"/>
    <property type="molecule type" value="Genomic_DNA"/>
</dbReference>
<accession>A0AA39GC69</accession>
<dbReference type="Proteomes" id="UP001175261">
    <property type="component" value="Unassembled WGS sequence"/>
</dbReference>